<dbReference type="PROSITE" id="PS00859">
    <property type="entry name" value="GTP_CYCLOHYDROL_1_1"/>
    <property type="match status" value="1"/>
</dbReference>
<dbReference type="InterPro" id="IPR020602">
    <property type="entry name" value="GTP_CycHdrlase_I_dom"/>
</dbReference>
<reference evidence="13" key="1">
    <citation type="submission" date="2024-06" db="EMBL/GenBank/DDBJ databases">
        <authorList>
            <person name="Liu X."/>
            <person name="Lenzi L."/>
            <person name="Haldenby T S."/>
            <person name="Uol C."/>
        </authorList>
    </citation>
    <scope>NUCLEOTIDE SEQUENCE</scope>
</reference>
<feature type="compositionally biased region" description="Polar residues" evidence="11">
    <location>
        <begin position="95"/>
        <end position="109"/>
    </location>
</feature>
<dbReference type="PANTHER" id="PTHR11109">
    <property type="entry name" value="GTP CYCLOHYDROLASE I"/>
    <property type="match status" value="1"/>
</dbReference>
<dbReference type="NCBIfam" id="NF006826">
    <property type="entry name" value="PRK09347.1-3"/>
    <property type="match status" value="1"/>
</dbReference>
<feature type="compositionally biased region" description="Basic and acidic residues" evidence="11">
    <location>
        <begin position="110"/>
        <end position="126"/>
    </location>
</feature>
<evidence type="ECO:0000256" key="2">
    <source>
        <dbReference type="ARBA" id="ARBA00005080"/>
    </source>
</evidence>
<dbReference type="EC" id="3.5.4.16" evidence="4"/>
<dbReference type="NCBIfam" id="NF006825">
    <property type="entry name" value="PRK09347.1-2"/>
    <property type="match status" value="1"/>
</dbReference>
<organism evidence="13 14">
    <name type="scientific">Calicophoron daubneyi</name>
    <name type="common">Rumen fluke</name>
    <name type="synonym">Paramphistomum daubneyi</name>
    <dbReference type="NCBI Taxonomy" id="300641"/>
    <lineage>
        <taxon>Eukaryota</taxon>
        <taxon>Metazoa</taxon>
        <taxon>Spiralia</taxon>
        <taxon>Lophotrochozoa</taxon>
        <taxon>Platyhelminthes</taxon>
        <taxon>Trematoda</taxon>
        <taxon>Digenea</taxon>
        <taxon>Plagiorchiida</taxon>
        <taxon>Pronocephalata</taxon>
        <taxon>Paramphistomoidea</taxon>
        <taxon>Paramphistomidae</taxon>
        <taxon>Calicophoron</taxon>
    </lineage>
</organism>
<comment type="similarity">
    <text evidence="3">Belongs to the GTP cyclohydrolase I family.</text>
</comment>
<dbReference type="GO" id="GO:0005737">
    <property type="term" value="C:cytoplasm"/>
    <property type="evidence" value="ECO:0007669"/>
    <property type="project" value="TreeGrafter"/>
</dbReference>
<dbReference type="InterPro" id="IPR043133">
    <property type="entry name" value="GTP-CH-I_C/QueF"/>
</dbReference>
<evidence type="ECO:0000313" key="14">
    <source>
        <dbReference type="Proteomes" id="UP001497525"/>
    </source>
</evidence>
<evidence type="ECO:0000256" key="7">
    <source>
        <dbReference type="ARBA" id="ARBA00022801"/>
    </source>
</evidence>
<keyword evidence="8" id="KW-0783">Tetrahydrobiopterin biosynthesis</keyword>
<dbReference type="HAMAP" id="MF_00223">
    <property type="entry name" value="FolE"/>
    <property type="match status" value="1"/>
</dbReference>
<keyword evidence="6" id="KW-0547">Nucleotide-binding</keyword>
<dbReference type="NCBIfam" id="TIGR00063">
    <property type="entry name" value="folE"/>
    <property type="match status" value="1"/>
</dbReference>
<evidence type="ECO:0000256" key="4">
    <source>
        <dbReference type="ARBA" id="ARBA00012715"/>
    </source>
</evidence>
<evidence type="ECO:0000256" key="3">
    <source>
        <dbReference type="ARBA" id="ARBA00008085"/>
    </source>
</evidence>
<feature type="domain" description="GTP cyclohydrolase I" evidence="12">
    <location>
        <begin position="339"/>
        <end position="512"/>
    </location>
</feature>
<dbReference type="InterPro" id="IPR043134">
    <property type="entry name" value="GTP-CH-I_N"/>
</dbReference>
<dbReference type="Pfam" id="PF01227">
    <property type="entry name" value="GTP_cyclohydroI"/>
    <property type="match status" value="1"/>
</dbReference>
<protein>
    <recommendedName>
        <fullName evidence="5">GTP cyclohydrolase 1</fullName>
        <ecNumber evidence="4">3.5.4.16</ecNumber>
    </recommendedName>
    <alternativeName>
        <fullName evidence="10">GTP cyclohydrolase I</fullName>
    </alternativeName>
</protein>
<dbReference type="GO" id="GO:0006729">
    <property type="term" value="P:tetrahydrobiopterin biosynthetic process"/>
    <property type="evidence" value="ECO:0007669"/>
    <property type="project" value="UniProtKB-KW"/>
</dbReference>
<dbReference type="GO" id="GO:0008270">
    <property type="term" value="F:zinc ion binding"/>
    <property type="evidence" value="ECO:0007669"/>
    <property type="project" value="TreeGrafter"/>
</dbReference>
<dbReference type="Gene3D" id="3.30.1130.10">
    <property type="match status" value="1"/>
</dbReference>
<evidence type="ECO:0000256" key="11">
    <source>
        <dbReference type="SAM" id="MobiDB-lite"/>
    </source>
</evidence>
<dbReference type="GO" id="GO:0046654">
    <property type="term" value="P:tetrahydrofolate biosynthetic process"/>
    <property type="evidence" value="ECO:0007669"/>
    <property type="project" value="InterPro"/>
</dbReference>
<dbReference type="FunFam" id="1.10.286.10:FF:000003">
    <property type="entry name" value="GTP cyclohydrolase 1"/>
    <property type="match status" value="1"/>
</dbReference>
<gene>
    <name evidence="13" type="ORF">CDAUBV1_LOCUS10568</name>
</gene>
<feature type="region of interest" description="Disordered" evidence="11">
    <location>
        <begin position="94"/>
        <end position="152"/>
    </location>
</feature>
<dbReference type="CDD" id="cd00642">
    <property type="entry name" value="GTP_cyclohydro1"/>
    <property type="match status" value="1"/>
</dbReference>
<dbReference type="Gene3D" id="1.10.286.10">
    <property type="match status" value="1"/>
</dbReference>
<dbReference type="InterPro" id="IPR001474">
    <property type="entry name" value="GTP_CycHdrlase_I"/>
</dbReference>
<dbReference type="GO" id="GO:0003934">
    <property type="term" value="F:GTP cyclohydrolase I activity"/>
    <property type="evidence" value="ECO:0007669"/>
    <property type="project" value="UniProtKB-EC"/>
</dbReference>
<accession>A0AAV2THG1</accession>
<dbReference type="EMBL" id="CAXLJL010000323">
    <property type="protein sequence ID" value="CAL5136479.1"/>
    <property type="molecule type" value="Genomic_DNA"/>
</dbReference>
<dbReference type="SUPFAM" id="SSF55620">
    <property type="entry name" value="Tetrahydrobiopterin biosynthesis enzymes-like"/>
    <property type="match status" value="1"/>
</dbReference>
<name>A0AAV2THG1_CALDB</name>
<comment type="caution">
    <text evidence="13">The sequence shown here is derived from an EMBL/GenBank/DDBJ whole genome shotgun (WGS) entry which is preliminary data.</text>
</comment>
<dbReference type="FunFam" id="3.30.1130.10:FF:000012">
    <property type="entry name" value="GTP cyclohydrolase 1"/>
    <property type="match status" value="1"/>
</dbReference>
<evidence type="ECO:0000256" key="10">
    <source>
        <dbReference type="ARBA" id="ARBA00030854"/>
    </source>
</evidence>
<evidence type="ECO:0000256" key="9">
    <source>
        <dbReference type="ARBA" id="ARBA00023134"/>
    </source>
</evidence>
<dbReference type="GO" id="GO:0005525">
    <property type="term" value="F:GTP binding"/>
    <property type="evidence" value="ECO:0007669"/>
    <property type="project" value="UniProtKB-KW"/>
</dbReference>
<comment type="pathway">
    <text evidence="2">Cofactor biosynthesis; 7,8-dihydroneopterin triphosphate biosynthesis; 7,8-dihydroneopterin triphosphate from GTP: step 1/1.</text>
</comment>
<evidence type="ECO:0000256" key="5">
    <source>
        <dbReference type="ARBA" id="ARBA00017272"/>
    </source>
</evidence>
<evidence type="ECO:0000256" key="8">
    <source>
        <dbReference type="ARBA" id="ARBA00023007"/>
    </source>
</evidence>
<evidence type="ECO:0000256" key="6">
    <source>
        <dbReference type="ARBA" id="ARBA00022741"/>
    </source>
</evidence>
<comment type="catalytic activity">
    <reaction evidence="1">
        <text>GTP + H2O = 7,8-dihydroneopterin 3'-triphosphate + formate + H(+)</text>
        <dbReference type="Rhea" id="RHEA:17473"/>
        <dbReference type="ChEBI" id="CHEBI:15377"/>
        <dbReference type="ChEBI" id="CHEBI:15378"/>
        <dbReference type="ChEBI" id="CHEBI:15740"/>
        <dbReference type="ChEBI" id="CHEBI:37565"/>
        <dbReference type="ChEBI" id="CHEBI:58462"/>
        <dbReference type="EC" id="3.5.4.16"/>
    </reaction>
</comment>
<evidence type="ECO:0000313" key="13">
    <source>
        <dbReference type="EMBL" id="CAL5136479.1"/>
    </source>
</evidence>
<sequence length="515" mass="57154">MAVDVFPAGRAVHKYLDTKLAAVISANKGENKGAVLVKPTILKLDLSKSLIKYAISRCLLTGHSSSSVFSIGLMLRYSVSHVLNMSKEFLEIPANNGTNPPFSSEPQKNSPEDAVCRKGKEEDAARKSSGVQSTKLIDESPKRSSKRYGSLKQKLRNARLIVTQRFRRTNTPGDGLTKDKNTASKDKDLFKAVGGSYDIINKTESTNGSFTGSSQPRVQLERAMSLEKLGMTRNLRNSAPSKLIYTDECIALKIKSLRSPRASLNSPRAETKGTTSPAYLCPTPVLLDCGQNFSRRPSQLSLWDPQRDLLYSSPIGSSQRLFTAHSQMLENMQELATFYYQILLALGEDPHREGLLRTPERAAKAMLYFTKGYEERVCDILNGAIFDEDHREMVVVKDVEMFSMCEHHLIPFIGHVSIGYLPNGKVLGLSKLARIVEVYSRRLQVQERLTKQIATALTEAIQPAGVGVVIEAMHMCMVMRGVQKVNSTTVTSTMVGTFKDSPEVRDEFLRLIGKK</sequence>
<dbReference type="PROSITE" id="PS00860">
    <property type="entry name" value="GTP_CYCLOHYDROL_1_2"/>
    <property type="match status" value="1"/>
</dbReference>
<keyword evidence="7" id="KW-0378">Hydrolase</keyword>
<keyword evidence="9" id="KW-0342">GTP-binding</keyword>
<evidence type="ECO:0000256" key="1">
    <source>
        <dbReference type="ARBA" id="ARBA00001052"/>
    </source>
</evidence>
<dbReference type="AlphaFoldDB" id="A0AAV2THG1"/>
<evidence type="ECO:0000259" key="12">
    <source>
        <dbReference type="Pfam" id="PF01227"/>
    </source>
</evidence>
<proteinExistence type="inferred from homology"/>
<dbReference type="Proteomes" id="UP001497525">
    <property type="component" value="Unassembled WGS sequence"/>
</dbReference>
<dbReference type="InterPro" id="IPR018234">
    <property type="entry name" value="GTP_CycHdrlase_I_CS"/>
</dbReference>
<dbReference type="PANTHER" id="PTHR11109:SF7">
    <property type="entry name" value="GTP CYCLOHYDROLASE 1"/>
    <property type="match status" value="1"/>
</dbReference>